<feature type="transmembrane region" description="Helical" evidence="2">
    <location>
        <begin position="467"/>
        <end position="486"/>
    </location>
</feature>
<keyword evidence="2" id="KW-0812">Transmembrane</keyword>
<proteinExistence type="predicted"/>
<feature type="transmembrane region" description="Helical" evidence="2">
    <location>
        <begin position="376"/>
        <end position="398"/>
    </location>
</feature>
<dbReference type="Pfam" id="PF10145">
    <property type="entry name" value="PhageMin_Tail"/>
    <property type="match status" value="1"/>
</dbReference>
<evidence type="ECO:0000313" key="5">
    <source>
        <dbReference type="Proteomes" id="UP000034866"/>
    </source>
</evidence>
<reference evidence="4 5" key="1">
    <citation type="journal article" date="2015" name="J. Biotechnol.">
        <title>Complete genome sequence of Photorhabdus temperata subsp. thracensis 39-8(T), an entomopathogenic bacterium for the improved commercial bioinsecticide.</title>
        <authorList>
            <person name="Kwak Y."/>
            <person name="Shin J.H."/>
        </authorList>
    </citation>
    <scope>NUCLEOTIDE SEQUENCE [LARGE SCALE GENOMIC DNA]</scope>
    <source>
        <strain evidence="4 5">DSM 15199</strain>
    </source>
</reference>
<evidence type="ECO:0000256" key="2">
    <source>
        <dbReference type="SAM" id="Phobius"/>
    </source>
</evidence>
<name>A0A0F7LQ71_9GAMM</name>
<dbReference type="RefSeq" id="WP_046975135.1">
    <property type="nucleotide sequence ID" value="NZ_CP011104.1"/>
</dbReference>
<reference evidence="5" key="2">
    <citation type="submission" date="2015-03" db="EMBL/GenBank/DDBJ databases">
        <title>Genome sequence of Azospirillum thiophilum strain DSM 21654T.</title>
        <authorList>
            <person name="Kwak Y."/>
            <person name="Shin J.-H."/>
        </authorList>
    </citation>
    <scope>NUCLEOTIDE SEQUENCE [LARGE SCALE GENOMIC DNA]</scope>
    <source>
        <strain evidence="5">DSM 15199</strain>
    </source>
</reference>
<keyword evidence="5" id="KW-1185">Reference proteome</keyword>
<evidence type="ECO:0000259" key="3">
    <source>
        <dbReference type="Pfam" id="PF10145"/>
    </source>
</evidence>
<keyword evidence="2" id="KW-1133">Transmembrane helix</keyword>
<dbReference type="PANTHER" id="PTHR37813:SF1">
    <property type="entry name" value="FELS-2 PROPHAGE PROTEIN"/>
    <property type="match status" value="1"/>
</dbReference>
<dbReference type="PATRIC" id="fig|230089.6.peg.2715"/>
<gene>
    <name evidence="4" type="ORF">VY86_12185</name>
</gene>
<feature type="transmembrane region" description="Helical" evidence="2">
    <location>
        <begin position="410"/>
        <end position="430"/>
    </location>
</feature>
<protein>
    <submittedName>
        <fullName evidence="4">Tail protein</fullName>
    </submittedName>
</protein>
<evidence type="ECO:0000256" key="1">
    <source>
        <dbReference type="ARBA" id="ARBA00022612"/>
    </source>
</evidence>
<keyword evidence="1" id="KW-1188">Viral release from host cell</keyword>
<dbReference type="AlphaFoldDB" id="A0A0F7LQ71"/>
<organism evidence="4 5">
    <name type="scientific">Photorhabdus thracensis</name>
    <dbReference type="NCBI Taxonomy" id="230089"/>
    <lineage>
        <taxon>Bacteria</taxon>
        <taxon>Pseudomonadati</taxon>
        <taxon>Pseudomonadota</taxon>
        <taxon>Gammaproteobacteria</taxon>
        <taxon>Enterobacterales</taxon>
        <taxon>Morganellaceae</taxon>
        <taxon>Photorhabdus</taxon>
    </lineage>
</organism>
<dbReference type="PANTHER" id="PTHR37813">
    <property type="entry name" value="FELS-2 PROPHAGE PROTEIN"/>
    <property type="match status" value="1"/>
</dbReference>
<accession>A0A0F7LQ71</accession>
<sequence>MRQLDFTLSLIDKLTQPLASAKAAVSGFAKVSQTAFEKIAVGGAGLAGTFWSIKGGLDPAIQWDDAMTEASLQGVDSGVMAKVAADAMKFSSLYGKSSIEFVQSTAEISKKISELSQNDLPQMTNITNITAAALKSSAADTTKYMGQMFSNFSSHAKAVGNIQFAEELAGKAIIMSKTFGASMEEIADLMEGARAAGTHFGVGIDEQLAVLGELHRSLGTESSSVYESFLTDAAEGAKKLGISFVNASGHMLTLPEMLEKLQTKYGRNIEGNLKAQKEIEEAFGDSAIVVKQLYGNVDILRKNISALGANDGLKRAREMAERMANPWARLHAIWQNIRIAVGSTLLPVISSRVNRLANAGQLLVRWLKLFPNIARWVGYITLGILSFAAAGAAANIVMGVSKFIWIGLKGIWAACTLVMKLGTAAVWLYNAAIIAWNTTLRVLHGVLLAVRMAAFLAGISFSFMTWPILLIIAAIALLAVGIYLLIRHWDAIKAAMMNTAVFKMVAAYVKWVGGIFSAVWDGIAEGWNNLCNGFSRFSLADTFSGIVESIGNIFGGLWDWLMKSFSDSYHWIIDKLNAIPGINIETQAIEKIVAEPMGKATAPNMGIGENPPKLMTQSKGIFQGQPKAMIQPVQAIKPPENERALTGGKKQGIGKNGMIKGITTHSQTINDNSRRIENVTLNISNGMTPEQLTEWEQVAHG</sequence>
<dbReference type="EMBL" id="CP011104">
    <property type="protein sequence ID" value="AKH63972.1"/>
    <property type="molecule type" value="Genomic_DNA"/>
</dbReference>
<dbReference type="NCBIfam" id="TIGR01760">
    <property type="entry name" value="tape_meas_TP901"/>
    <property type="match status" value="1"/>
</dbReference>
<dbReference type="KEGG" id="ptt:VY86_12185"/>
<evidence type="ECO:0000313" key="4">
    <source>
        <dbReference type="EMBL" id="AKH63972.1"/>
    </source>
</evidence>
<keyword evidence="2" id="KW-0472">Membrane</keyword>
<dbReference type="Proteomes" id="UP000034866">
    <property type="component" value="Chromosome"/>
</dbReference>
<feature type="domain" description="Phage tail tape measure protein" evidence="3">
    <location>
        <begin position="86"/>
        <end position="284"/>
    </location>
</feature>
<dbReference type="STRING" id="230089.VY86_12185"/>
<dbReference type="OrthoDB" id="9813585at2"/>
<dbReference type="InterPro" id="IPR010090">
    <property type="entry name" value="Phage_tape_meas"/>
</dbReference>